<dbReference type="GO" id="GO:0006412">
    <property type="term" value="P:translation"/>
    <property type="evidence" value="ECO:0007669"/>
    <property type="project" value="UniProtKB-UniRule"/>
</dbReference>
<evidence type="ECO:0000313" key="10">
    <source>
        <dbReference type="EMBL" id="PDO10343.1"/>
    </source>
</evidence>
<dbReference type="Pfam" id="PF03948">
    <property type="entry name" value="Ribosomal_L9_C"/>
    <property type="match status" value="1"/>
</dbReference>
<dbReference type="SUPFAM" id="SSF55653">
    <property type="entry name" value="Ribosomal protein L9 C-domain"/>
    <property type="match status" value="1"/>
</dbReference>
<gene>
    <name evidence="7" type="primary">rplI</name>
    <name evidence="10" type="ORF">BLM47_07360</name>
</gene>
<dbReference type="GO" id="GO:0019843">
    <property type="term" value="F:rRNA binding"/>
    <property type="evidence" value="ECO:0007669"/>
    <property type="project" value="UniProtKB-UniRule"/>
</dbReference>
<dbReference type="InterPro" id="IPR000244">
    <property type="entry name" value="Ribosomal_bL9"/>
</dbReference>
<keyword evidence="2 7" id="KW-0699">rRNA-binding</keyword>
<dbReference type="Gene3D" id="3.10.430.100">
    <property type="entry name" value="Ribosomal protein L9, C-terminal domain"/>
    <property type="match status" value="1"/>
</dbReference>
<dbReference type="GO" id="GO:0005840">
    <property type="term" value="C:ribosome"/>
    <property type="evidence" value="ECO:0007669"/>
    <property type="project" value="UniProtKB-KW"/>
</dbReference>
<evidence type="ECO:0000256" key="8">
    <source>
        <dbReference type="SAM" id="Coils"/>
    </source>
</evidence>
<dbReference type="EMBL" id="MOXJ01000015">
    <property type="protein sequence ID" value="PDO10343.1"/>
    <property type="molecule type" value="Genomic_DNA"/>
</dbReference>
<comment type="similarity">
    <text evidence="1 7">Belongs to the bacterial ribosomal protein bL9 family.</text>
</comment>
<keyword evidence="8" id="KW-0175">Coiled coil</keyword>
<evidence type="ECO:0000256" key="6">
    <source>
        <dbReference type="ARBA" id="ARBA00035292"/>
    </source>
</evidence>
<evidence type="ECO:0000259" key="9">
    <source>
        <dbReference type="PROSITE" id="PS00651"/>
    </source>
</evidence>
<reference evidence="10 11" key="1">
    <citation type="submission" date="2016-12" db="EMBL/GenBank/DDBJ databases">
        <title>Candidatus Reconcilibacillus cellulovorans genome.</title>
        <authorList>
            <person name="Kolinko S."/>
            <person name="Wu Y.-W."/>
            <person name="Tachea F."/>
            <person name="Denzel E."/>
            <person name="Hiras J."/>
            <person name="Baecker N."/>
            <person name="Chan L.J."/>
            <person name="Eichorst S.A."/>
            <person name="Frey D."/>
            <person name="Adams P.D."/>
            <person name="Pray T."/>
            <person name="Tanjore D."/>
            <person name="Petzold C.J."/>
            <person name="Gladden J.M."/>
            <person name="Simmons B.A."/>
            <person name="Singer S.W."/>
        </authorList>
    </citation>
    <scope>NUCLEOTIDE SEQUENCE [LARGE SCALE GENOMIC DNA]</scope>
    <source>
        <strain evidence="10">JTherm</strain>
    </source>
</reference>
<dbReference type="HAMAP" id="MF_00503">
    <property type="entry name" value="Ribosomal_bL9"/>
    <property type="match status" value="1"/>
</dbReference>
<feature type="domain" description="Ribosomal protein L9" evidence="9">
    <location>
        <begin position="13"/>
        <end position="40"/>
    </location>
</feature>
<evidence type="ECO:0000256" key="5">
    <source>
        <dbReference type="ARBA" id="ARBA00023274"/>
    </source>
</evidence>
<dbReference type="InterPro" id="IPR036791">
    <property type="entry name" value="Ribosomal_bL9_C_sf"/>
</dbReference>
<comment type="caution">
    <text evidence="10">The sequence shown here is derived from an EMBL/GenBank/DDBJ whole genome shotgun (WGS) entry which is preliminary data.</text>
</comment>
<keyword evidence="5 7" id="KW-0687">Ribonucleoprotein</keyword>
<proteinExistence type="inferred from homology"/>
<dbReference type="Pfam" id="PF01281">
    <property type="entry name" value="Ribosomal_L9_N"/>
    <property type="match status" value="1"/>
</dbReference>
<evidence type="ECO:0000256" key="4">
    <source>
        <dbReference type="ARBA" id="ARBA00022980"/>
    </source>
</evidence>
<dbReference type="AlphaFoldDB" id="A0A2A6E014"/>
<sequence>MKVIFLQDVKGQGKAGEIREVADGYAMNYLIPRGLAIAATEGNVKALEQRRRSEEYRKAKEKREAEELATRLSQIELKLTAKAGKDGKLFGSITNKQIADELERQFKIVLDKRKIVLDEPIRTVGRTTVELKLHPDVTGRLNVHVLEA</sequence>
<keyword evidence="3 7" id="KW-0694">RNA-binding</keyword>
<dbReference type="PANTHER" id="PTHR21368">
    <property type="entry name" value="50S RIBOSOMAL PROTEIN L9"/>
    <property type="match status" value="1"/>
</dbReference>
<evidence type="ECO:0000256" key="2">
    <source>
        <dbReference type="ARBA" id="ARBA00022730"/>
    </source>
</evidence>
<accession>A0A2A6E014</accession>
<dbReference type="PROSITE" id="PS00651">
    <property type="entry name" value="RIBOSOMAL_L9"/>
    <property type="match status" value="1"/>
</dbReference>
<evidence type="ECO:0000256" key="7">
    <source>
        <dbReference type="HAMAP-Rule" id="MF_00503"/>
    </source>
</evidence>
<dbReference type="GO" id="GO:1990904">
    <property type="term" value="C:ribonucleoprotein complex"/>
    <property type="evidence" value="ECO:0007669"/>
    <property type="project" value="UniProtKB-KW"/>
</dbReference>
<dbReference type="Proteomes" id="UP000243688">
    <property type="component" value="Unassembled WGS sequence"/>
</dbReference>
<dbReference type="InterPro" id="IPR020069">
    <property type="entry name" value="Ribosomal_bL9_C"/>
</dbReference>
<dbReference type="FunFam" id="3.40.5.10:FF:000002">
    <property type="entry name" value="50S ribosomal protein L9"/>
    <property type="match status" value="1"/>
</dbReference>
<dbReference type="InterPro" id="IPR020594">
    <property type="entry name" value="Ribosomal_bL9_bac/chp"/>
</dbReference>
<dbReference type="Gene3D" id="3.40.5.10">
    <property type="entry name" value="Ribosomal protein L9, N-terminal domain"/>
    <property type="match status" value="1"/>
</dbReference>
<evidence type="ECO:0000313" key="11">
    <source>
        <dbReference type="Proteomes" id="UP000243688"/>
    </source>
</evidence>
<dbReference type="InterPro" id="IPR036935">
    <property type="entry name" value="Ribosomal_bL9_N_sf"/>
</dbReference>
<keyword evidence="4 7" id="KW-0689">Ribosomal protein</keyword>
<name>A0A2A6E014_9BACL</name>
<protein>
    <recommendedName>
        <fullName evidence="6 7">Large ribosomal subunit protein bL9</fullName>
    </recommendedName>
</protein>
<dbReference type="NCBIfam" id="TIGR00158">
    <property type="entry name" value="L9"/>
    <property type="match status" value="1"/>
</dbReference>
<feature type="coiled-coil region" evidence="8">
    <location>
        <begin position="37"/>
        <end position="78"/>
    </location>
</feature>
<dbReference type="GO" id="GO:0003735">
    <property type="term" value="F:structural constituent of ribosome"/>
    <property type="evidence" value="ECO:0007669"/>
    <property type="project" value="InterPro"/>
</dbReference>
<evidence type="ECO:0000256" key="3">
    <source>
        <dbReference type="ARBA" id="ARBA00022884"/>
    </source>
</evidence>
<dbReference type="SUPFAM" id="SSF55658">
    <property type="entry name" value="L9 N-domain-like"/>
    <property type="match status" value="1"/>
</dbReference>
<comment type="function">
    <text evidence="7">Binds to the 23S rRNA.</text>
</comment>
<evidence type="ECO:0000256" key="1">
    <source>
        <dbReference type="ARBA" id="ARBA00010605"/>
    </source>
</evidence>
<organism evidence="10 11">
    <name type="scientific">Candidatus Reconcilbacillus cellulovorans</name>
    <dbReference type="NCBI Taxonomy" id="1906605"/>
    <lineage>
        <taxon>Bacteria</taxon>
        <taxon>Bacillati</taxon>
        <taxon>Bacillota</taxon>
        <taxon>Bacilli</taxon>
        <taxon>Bacillales</taxon>
        <taxon>Paenibacillaceae</taxon>
        <taxon>Candidatus Reconcilbacillus</taxon>
    </lineage>
</organism>
<dbReference type="InterPro" id="IPR009027">
    <property type="entry name" value="Ribosomal_bL9/RNase_H1_N"/>
</dbReference>
<dbReference type="InterPro" id="IPR020070">
    <property type="entry name" value="Ribosomal_bL9_N"/>
</dbReference>